<accession>A0A8S1QW21</accession>
<evidence type="ECO:0008006" key="4">
    <source>
        <dbReference type="Google" id="ProtNLM"/>
    </source>
</evidence>
<organism evidence="2 3">
    <name type="scientific">Paramecium primaurelia</name>
    <dbReference type="NCBI Taxonomy" id="5886"/>
    <lineage>
        <taxon>Eukaryota</taxon>
        <taxon>Sar</taxon>
        <taxon>Alveolata</taxon>
        <taxon>Ciliophora</taxon>
        <taxon>Intramacronucleata</taxon>
        <taxon>Oligohymenophorea</taxon>
        <taxon>Peniculida</taxon>
        <taxon>Parameciidae</taxon>
        <taxon>Paramecium</taxon>
    </lineage>
</organism>
<dbReference type="AlphaFoldDB" id="A0A8S1QW21"/>
<evidence type="ECO:0000313" key="3">
    <source>
        <dbReference type="Proteomes" id="UP000688137"/>
    </source>
</evidence>
<protein>
    <recommendedName>
        <fullName evidence="4">Transmembrane protein</fullName>
    </recommendedName>
</protein>
<comment type="caution">
    <text evidence="2">The sequence shown here is derived from an EMBL/GenBank/DDBJ whole genome shotgun (WGS) entry which is preliminary data.</text>
</comment>
<dbReference type="EMBL" id="CAJJDM010000289">
    <property type="protein sequence ID" value="CAD8119034.1"/>
    <property type="molecule type" value="Genomic_DNA"/>
</dbReference>
<feature type="signal peptide" evidence="1">
    <location>
        <begin position="1"/>
        <end position="26"/>
    </location>
</feature>
<gene>
    <name evidence="2" type="ORF">PPRIM_AZ9-3.1.T2800003</name>
</gene>
<reference evidence="2" key="1">
    <citation type="submission" date="2021-01" db="EMBL/GenBank/DDBJ databases">
        <authorList>
            <consortium name="Genoscope - CEA"/>
            <person name="William W."/>
        </authorList>
    </citation>
    <scope>NUCLEOTIDE SEQUENCE</scope>
</reference>
<sequence length="375" mass="44167">MNNHTIYFWSILTLILNLNLIKNTIACPFHTYQQAIINTGSQTWMQTLENDDTSNGGVFTFGFWTFNIPLLIQTDNLNIGEEFKINEPQTGELLFLLKNTETNGNLIVCYKSFDYVQQKVQHIFLLKNGVGNFQFTFDFNSLQYEGIWIFHLVDAQSAQFSFQNQLNLEIIIGGKGYISNINLNYFKGLQSKLIFKTSIDYSENISQDLMNECQIPQRTSLEQTIQIVQGLKLFEGNQILQMLVDQYGNKYCIQGRVKYILIKNTHYQNQRGFLILNKRKLQETNYQKLKYLSLLILQRKHKQLQMLMHMVCQFNNHFNPNMIYFFKDHKILTIMYYKQKNIIKTSTLNFIMKDYNNGILFSMNMEEAILMKECD</sequence>
<name>A0A8S1QW21_PARPR</name>
<feature type="chain" id="PRO_5035817640" description="Transmembrane protein" evidence="1">
    <location>
        <begin position="27"/>
        <end position="375"/>
    </location>
</feature>
<evidence type="ECO:0000256" key="1">
    <source>
        <dbReference type="SAM" id="SignalP"/>
    </source>
</evidence>
<keyword evidence="3" id="KW-1185">Reference proteome</keyword>
<evidence type="ECO:0000313" key="2">
    <source>
        <dbReference type="EMBL" id="CAD8119034.1"/>
    </source>
</evidence>
<keyword evidence="1" id="KW-0732">Signal</keyword>
<proteinExistence type="predicted"/>
<dbReference type="Proteomes" id="UP000688137">
    <property type="component" value="Unassembled WGS sequence"/>
</dbReference>